<sequence length="675" mass="77549">MATAEKTKKTIESIFEEFYLIVMKDHYMASFINSHQFMERLIQSQSHFLYRALFELEAEEVYEEYYKIGAIHWKIRLDEGYLFKMLNFIEEQLAEKIRTQQIHLDFDKLDEVFNKIRNSTGFAYIFGNLDDTLYDLRPVSEEGKYLITNIKRFRNHLLKVHNWGSLIYDKECESFISDFTTAELGKALATIAFRIKSHSNRKQQLQIESLNKSIHQKAELSIKYYEMGNYTQTLLMVKHLVNDTTLLVTLLEQHEHYWQTNKNDIIIGFLTEKSHEGGLFSITTNAADVNGAQLNKSLISQIKNHIKTELNRHNNIFAYDMEETLYIYSEEQSKHKINLLNSISKIANDFAKKSKMSITEALLNVGFIDTKYLQNLTAEEMKETIRVMENRTEQLPNDSGEIINSVNFGKNIYHIIEEIKQNLYLKEVVTEAIAKQDIDLHFHTIVHVSSAKTFGAESLVRIKQGDEIIPAGRFIDIVNDYNLSLQLDLAVLGRLITDMPKISKKLKTLFVNVNPETIKSEMALQQLKTLISKAGEHGLRIVLELTEYSLTSELDSLKQLQAENFGIAVDDFGTGYTNFEIVKTLKDQGLIQVLKVDGSLVKSINESETAQSLLEAIILLGTKLGLDLVLEYIEDEEIVQKLQDINKLLESAGIVFGQGWHYSRPQPIGELKIAS</sequence>
<dbReference type="InterPro" id="IPR009050">
    <property type="entry name" value="Globin-like_sf"/>
</dbReference>
<gene>
    <name evidence="2" type="ORF">THMIRHAS_18350</name>
</gene>
<dbReference type="SUPFAM" id="SSF141868">
    <property type="entry name" value="EAL domain-like"/>
    <property type="match status" value="1"/>
</dbReference>
<dbReference type="InterPro" id="IPR050706">
    <property type="entry name" value="Cyclic-di-GMP_PDE-like"/>
</dbReference>
<dbReference type="CDD" id="cd01948">
    <property type="entry name" value="EAL"/>
    <property type="match status" value="1"/>
</dbReference>
<dbReference type="KEGG" id="tse:THMIRHAS_18350"/>
<proteinExistence type="predicted"/>
<dbReference type="GO" id="GO:0071111">
    <property type="term" value="F:cyclic-guanylate-specific phosphodiesterase activity"/>
    <property type="evidence" value="ECO:0007669"/>
    <property type="project" value="InterPro"/>
</dbReference>
<dbReference type="EMBL" id="AP021889">
    <property type="protein sequence ID" value="BBP46462.1"/>
    <property type="molecule type" value="Genomic_DNA"/>
</dbReference>
<protein>
    <recommendedName>
        <fullName evidence="1">EAL domain-containing protein</fullName>
    </recommendedName>
</protein>
<dbReference type="Gene3D" id="1.10.490.10">
    <property type="entry name" value="Globins"/>
    <property type="match status" value="1"/>
</dbReference>
<dbReference type="SMART" id="SM00052">
    <property type="entry name" value="EAL"/>
    <property type="match status" value="1"/>
</dbReference>
<dbReference type="GO" id="GO:0020037">
    <property type="term" value="F:heme binding"/>
    <property type="evidence" value="ECO:0007669"/>
    <property type="project" value="InterPro"/>
</dbReference>
<dbReference type="InterPro" id="IPR044398">
    <property type="entry name" value="Globin-sensor_dom"/>
</dbReference>
<dbReference type="AlphaFoldDB" id="A0A6F8PWD1"/>
<accession>A0A6F8PWD1</accession>
<evidence type="ECO:0000313" key="3">
    <source>
        <dbReference type="Proteomes" id="UP000501726"/>
    </source>
</evidence>
<reference evidence="3" key="1">
    <citation type="submission" date="2019-11" db="EMBL/GenBank/DDBJ databases">
        <title>Isolation and characterization of two novel species in the genus Thiomicrorhabdus.</title>
        <authorList>
            <person name="Mochizuki J."/>
            <person name="Kojima H."/>
            <person name="Fukui M."/>
        </authorList>
    </citation>
    <scope>NUCLEOTIDE SEQUENCE [LARGE SCALE GENOMIC DNA]</scope>
    <source>
        <strain evidence="3">aks77</strain>
    </source>
</reference>
<organism evidence="2 3">
    <name type="scientific">Thiosulfatimonas sediminis</name>
    <dbReference type="NCBI Taxonomy" id="2675054"/>
    <lineage>
        <taxon>Bacteria</taxon>
        <taxon>Pseudomonadati</taxon>
        <taxon>Pseudomonadota</taxon>
        <taxon>Gammaproteobacteria</taxon>
        <taxon>Thiotrichales</taxon>
        <taxon>Piscirickettsiaceae</taxon>
        <taxon>Thiosulfatimonas</taxon>
    </lineage>
</organism>
<dbReference type="Pfam" id="PF00563">
    <property type="entry name" value="EAL"/>
    <property type="match status" value="1"/>
</dbReference>
<dbReference type="InterPro" id="IPR035919">
    <property type="entry name" value="EAL_sf"/>
</dbReference>
<dbReference type="InterPro" id="IPR012292">
    <property type="entry name" value="Globin/Proto"/>
</dbReference>
<feature type="domain" description="EAL" evidence="1">
    <location>
        <begin position="422"/>
        <end position="675"/>
    </location>
</feature>
<keyword evidence="3" id="KW-1185">Reference proteome</keyword>
<name>A0A6F8PWD1_9GAMM</name>
<dbReference type="GO" id="GO:0019825">
    <property type="term" value="F:oxygen binding"/>
    <property type="evidence" value="ECO:0007669"/>
    <property type="project" value="InterPro"/>
</dbReference>
<dbReference type="Proteomes" id="UP000501726">
    <property type="component" value="Chromosome"/>
</dbReference>
<dbReference type="PANTHER" id="PTHR33121">
    <property type="entry name" value="CYCLIC DI-GMP PHOSPHODIESTERASE PDEF"/>
    <property type="match status" value="1"/>
</dbReference>
<dbReference type="PROSITE" id="PS50883">
    <property type="entry name" value="EAL"/>
    <property type="match status" value="1"/>
</dbReference>
<dbReference type="SUPFAM" id="SSF46458">
    <property type="entry name" value="Globin-like"/>
    <property type="match status" value="1"/>
</dbReference>
<evidence type="ECO:0000259" key="1">
    <source>
        <dbReference type="PROSITE" id="PS50883"/>
    </source>
</evidence>
<dbReference type="InterPro" id="IPR001633">
    <property type="entry name" value="EAL_dom"/>
</dbReference>
<dbReference type="RefSeq" id="WP_173273075.1">
    <property type="nucleotide sequence ID" value="NZ_AP021889.1"/>
</dbReference>
<dbReference type="PANTHER" id="PTHR33121:SF79">
    <property type="entry name" value="CYCLIC DI-GMP PHOSPHODIESTERASE PDED-RELATED"/>
    <property type="match status" value="1"/>
</dbReference>
<dbReference type="Pfam" id="PF11563">
    <property type="entry name" value="Protoglobin"/>
    <property type="match status" value="1"/>
</dbReference>
<evidence type="ECO:0000313" key="2">
    <source>
        <dbReference type="EMBL" id="BBP46462.1"/>
    </source>
</evidence>
<dbReference type="Gene3D" id="3.20.20.450">
    <property type="entry name" value="EAL domain"/>
    <property type="match status" value="1"/>
</dbReference>